<dbReference type="EMBL" id="CAADIO010000025">
    <property type="protein sequence ID" value="VFR91342.1"/>
    <property type="molecule type" value="Genomic_DNA"/>
</dbReference>
<dbReference type="InterPro" id="IPR014991">
    <property type="entry name" value="DUF1840"/>
</dbReference>
<evidence type="ECO:0000313" key="3">
    <source>
        <dbReference type="EMBL" id="VFR45757.1"/>
    </source>
</evidence>
<reference evidence="9" key="1">
    <citation type="submission" date="2019-03" db="EMBL/GenBank/DDBJ databases">
        <authorList>
            <person name="Danneels B."/>
        </authorList>
    </citation>
    <scope>NUCLEOTIDE SEQUENCE</scope>
</reference>
<dbReference type="EMBL" id="CAADII010000006">
    <property type="protein sequence ID" value="VFR52961.1"/>
    <property type="molecule type" value="Genomic_DNA"/>
</dbReference>
<evidence type="ECO:0000313" key="5">
    <source>
        <dbReference type="EMBL" id="VFR57598.1"/>
    </source>
</evidence>
<protein>
    <recommendedName>
        <fullName evidence="10">DUF1840 domain-containing protein</fullName>
    </recommendedName>
</protein>
<evidence type="ECO:0000256" key="1">
    <source>
        <dbReference type="SAM" id="MobiDB-lite"/>
    </source>
</evidence>
<organism evidence="9">
    <name type="scientific">plant metagenome</name>
    <dbReference type="NCBI Taxonomy" id="1297885"/>
    <lineage>
        <taxon>unclassified sequences</taxon>
        <taxon>metagenomes</taxon>
        <taxon>organismal metagenomes</taxon>
    </lineage>
</organism>
<dbReference type="EMBL" id="CAADIZ010000075">
    <property type="protein sequence ID" value="VFS35006.1"/>
    <property type="molecule type" value="Genomic_DNA"/>
</dbReference>
<feature type="region of interest" description="Disordered" evidence="1">
    <location>
        <begin position="56"/>
        <end position="77"/>
    </location>
</feature>
<dbReference type="EMBL" id="CAADHY010000009">
    <property type="protein sequence ID" value="VFR17368.1"/>
    <property type="molecule type" value="Genomic_DNA"/>
</dbReference>
<evidence type="ECO:0000313" key="4">
    <source>
        <dbReference type="EMBL" id="VFR52961.1"/>
    </source>
</evidence>
<sequence length="113" mass="11728">MLITFQSKAAGDVLMLEEHALPLLQAAGKAPGVSPERGVFTVAQLPAAIGGLEAAIAGAPPLPDEDDEDDDKPPVHPIALPVALGQRAFPLLDLLRKSQAAGVDVMWEGSSAW</sequence>
<proteinExistence type="predicted"/>
<dbReference type="EMBL" id="CAADIK010000049">
    <property type="protein sequence ID" value="VFR80797.1"/>
    <property type="molecule type" value="Genomic_DNA"/>
</dbReference>
<evidence type="ECO:0000313" key="6">
    <source>
        <dbReference type="EMBL" id="VFR80797.1"/>
    </source>
</evidence>
<dbReference type="AlphaFoldDB" id="A0A484YH61"/>
<dbReference type="EMBL" id="CAADIP010000014">
    <property type="protein sequence ID" value="VFR84470.1"/>
    <property type="molecule type" value="Genomic_DNA"/>
</dbReference>
<gene>
    <name evidence="2" type="ORF">AMP9_0226</name>
    <name evidence="3" type="ORF">ANT2_0226</name>
    <name evidence="5" type="ORF">ANT3_0226</name>
    <name evidence="4" type="ORF">BRI6_0223</name>
    <name evidence="6" type="ORF">BRI9_0223</name>
    <name evidence="7" type="ORF">IVO3_0223</name>
    <name evidence="8" type="ORF">RAN3_0225</name>
    <name evidence="9" type="ORF">RAN7_0223</name>
</gene>
<evidence type="ECO:0000313" key="2">
    <source>
        <dbReference type="EMBL" id="VFR17368.1"/>
    </source>
</evidence>
<dbReference type="EMBL" id="CAADID010000001">
    <property type="protein sequence ID" value="VFR57598.1"/>
    <property type="molecule type" value="Genomic_DNA"/>
</dbReference>
<dbReference type="EMBL" id="CAADIG010000019">
    <property type="protein sequence ID" value="VFR45757.1"/>
    <property type="molecule type" value="Genomic_DNA"/>
</dbReference>
<evidence type="ECO:0000313" key="7">
    <source>
        <dbReference type="EMBL" id="VFR84470.1"/>
    </source>
</evidence>
<accession>A0A484YH61</accession>
<evidence type="ECO:0008006" key="10">
    <source>
        <dbReference type="Google" id="ProtNLM"/>
    </source>
</evidence>
<name>A0A484YH61_9ZZZZ</name>
<evidence type="ECO:0000313" key="8">
    <source>
        <dbReference type="EMBL" id="VFR91342.1"/>
    </source>
</evidence>
<evidence type="ECO:0000313" key="9">
    <source>
        <dbReference type="EMBL" id="VFS35006.1"/>
    </source>
</evidence>
<dbReference type="Pfam" id="PF08895">
    <property type="entry name" value="DUF1840"/>
    <property type="match status" value="1"/>
</dbReference>